<keyword evidence="2" id="KW-1185">Reference proteome</keyword>
<sequence>MASVCISNSVNHTSLPIRPTYANLYRWPESDAEFMKKICCNVTHSQATVVDSLSCRQMYLRSYTFSRKKEGITGKTRKCLSRVSQRVVFGCGRIGSYYKRLKKEYLMLRRAKDVFCAALFSMFSWLLSCFAKVQRWMRLVIVQIYSPVFPLQLPY</sequence>
<proteinExistence type="predicted"/>
<gene>
    <name evidence="1" type="ORF">L6164_021908</name>
</gene>
<reference evidence="1 2" key="1">
    <citation type="journal article" date="2022" name="DNA Res.">
        <title>Chromosomal-level genome assembly of the orchid tree Bauhinia variegata (Leguminosae; Cercidoideae) supports the allotetraploid origin hypothesis of Bauhinia.</title>
        <authorList>
            <person name="Zhong Y."/>
            <person name="Chen Y."/>
            <person name="Zheng D."/>
            <person name="Pang J."/>
            <person name="Liu Y."/>
            <person name="Luo S."/>
            <person name="Meng S."/>
            <person name="Qian L."/>
            <person name="Wei D."/>
            <person name="Dai S."/>
            <person name="Zhou R."/>
        </authorList>
    </citation>
    <scope>NUCLEOTIDE SEQUENCE [LARGE SCALE GENOMIC DNA]</scope>
    <source>
        <strain evidence="1">BV-YZ2020</strain>
    </source>
</reference>
<protein>
    <submittedName>
        <fullName evidence="1">Uncharacterized protein</fullName>
    </submittedName>
</protein>
<name>A0ACB9MDV9_BAUVA</name>
<evidence type="ECO:0000313" key="1">
    <source>
        <dbReference type="EMBL" id="KAI4322191.1"/>
    </source>
</evidence>
<accession>A0ACB9MDV9</accession>
<dbReference type="EMBL" id="CM039434">
    <property type="protein sequence ID" value="KAI4322191.1"/>
    <property type="molecule type" value="Genomic_DNA"/>
</dbReference>
<comment type="caution">
    <text evidence="1">The sequence shown here is derived from an EMBL/GenBank/DDBJ whole genome shotgun (WGS) entry which is preliminary data.</text>
</comment>
<organism evidence="1 2">
    <name type="scientific">Bauhinia variegata</name>
    <name type="common">Purple orchid tree</name>
    <name type="synonym">Phanera variegata</name>
    <dbReference type="NCBI Taxonomy" id="167791"/>
    <lineage>
        <taxon>Eukaryota</taxon>
        <taxon>Viridiplantae</taxon>
        <taxon>Streptophyta</taxon>
        <taxon>Embryophyta</taxon>
        <taxon>Tracheophyta</taxon>
        <taxon>Spermatophyta</taxon>
        <taxon>Magnoliopsida</taxon>
        <taxon>eudicotyledons</taxon>
        <taxon>Gunneridae</taxon>
        <taxon>Pentapetalae</taxon>
        <taxon>rosids</taxon>
        <taxon>fabids</taxon>
        <taxon>Fabales</taxon>
        <taxon>Fabaceae</taxon>
        <taxon>Cercidoideae</taxon>
        <taxon>Cercideae</taxon>
        <taxon>Bauhiniinae</taxon>
        <taxon>Bauhinia</taxon>
    </lineage>
</organism>
<evidence type="ECO:0000313" key="2">
    <source>
        <dbReference type="Proteomes" id="UP000828941"/>
    </source>
</evidence>
<dbReference type="Proteomes" id="UP000828941">
    <property type="component" value="Chromosome 9"/>
</dbReference>